<keyword evidence="2" id="KW-1185">Reference proteome</keyword>
<dbReference type="Proteomes" id="UP000074914">
    <property type="component" value="Chromosome"/>
</dbReference>
<accession>A0ABM5Z7G4</accession>
<proteinExistence type="predicted"/>
<organism evidence="1 2">
    <name type="scientific">Collimonas pratensis</name>
    <dbReference type="NCBI Taxonomy" id="279113"/>
    <lineage>
        <taxon>Bacteria</taxon>
        <taxon>Pseudomonadati</taxon>
        <taxon>Pseudomonadota</taxon>
        <taxon>Betaproteobacteria</taxon>
        <taxon>Burkholderiales</taxon>
        <taxon>Oxalobacteraceae</taxon>
        <taxon>Collimonas</taxon>
    </lineage>
</organism>
<protein>
    <submittedName>
        <fullName evidence="1">Uncharacterized protein</fullName>
    </submittedName>
</protein>
<gene>
    <name evidence="1" type="ORF">CPter291_2705</name>
</gene>
<name>A0ABM5Z7G4_9BURK</name>
<evidence type="ECO:0000313" key="2">
    <source>
        <dbReference type="Proteomes" id="UP000074914"/>
    </source>
</evidence>
<dbReference type="EMBL" id="CP013236">
    <property type="protein sequence ID" value="AMP14962.1"/>
    <property type="molecule type" value="Genomic_DNA"/>
</dbReference>
<evidence type="ECO:0000313" key="1">
    <source>
        <dbReference type="EMBL" id="AMP14962.1"/>
    </source>
</evidence>
<reference evidence="1 2" key="1">
    <citation type="submission" date="2015-11" db="EMBL/GenBank/DDBJ databases">
        <title>Exploring the genomic traits of fungus-feeding bacterial genus Collimonas.</title>
        <authorList>
            <person name="Song C."/>
            <person name="Schmidt R."/>
            <person name="de Jager V."/>
            <person name="Krzyzanowska D."/>
            <person name="Jongedijk E."/>
            <person name="Cankar K."/>
            <person name="Beekwilder J."/>
            <person name="van Veen A."/>
            <person name="de Boer W."/>
            <person name="van Veen J.A."/>
            <person name="Garbeva P."/>
        </authorList>
    </citation>
    <scope>NUCLEOTIDE SEQUENCE [LARGE SCALE GENOMIC DNA]</scope>
    <source>
        <strain evidence="1 2">Ter291</strain>
    </source>
</reference>
<sequence length="49" mass="5723">MDLWLLANSEIIKHRTIGKSSATRDPMESKISEQWEEKTLQMSVFLLMV</sequence>